<gene>
    <name evidence="1" type="ORF">ABVT43_20430</name>
</gene>
<keyword evidence="2" id="KW-1185">Reference proteome</keyword>
<sequence>MNRENIISIFLMFLILAGQLLVLTNYILGGIIGVEKYLGYNTIYLMVIFIAYNSYSISKILLDKNNLRVFIYTVFVLLLFIVLLMYIMILFGEEDPGRFVRFNFSPTFFYLTLLLSFLSGWMKKVECNVSCWSVMLLFFSSFMIGLCLYFIKLMFKLNGLALNFLFQYFITLLCLILPVNCIFVLINVGVLKRQARG</sequence>
<proteinExistence type="predicted"/>
<accession>A0ABV2BZZ3</accession>
<dbReference type="Proteomes" id="UP001548189">
    <property type="component" value="Unassembled WGS sequence"/>
</dbReference>
<reference evidence="1 2" key="1">
    <citation type="submission" date="2024-06" db="EMBL/GenBank/DDBJ databases">
        <authorList>
            <person name="Li F."/>
        </authorList>
    </citation>
    <scope>NUCLEOTIDE SEQUENCE [LARGE SCALE GENOMIC DNA]</scope>
    <source>
        <strain evidence="1 2">GXAS 311</strain>
    </source>
</reference>
<protein>
    <submittedName>
        <fullName evidence="1">Uncharacterized protein</fullName>
    </submittedName>
</protein>
<evidence type="ECO:0000313" key="2">
    <source>
        <dbReference type="Proteomes" id="UP001548189"/>
    </source>
</evidence>
<dbReference type="EMBL" id="JBEVCJ010000085">
    <property type="protein sequence ID" value="MET1257510.1"/>
    <property type="molecule type" value="Genomic_DNA"/>
</dbReference>
<organism evidence="1 2">
    <name type="scientific">Aliikangiella maris</name>
    <dbReference type="NCBI Taxonomy" id="3162458"/>
    <lineage>
        <taxon>Bacteria</taxon>
        <taxon>Pseudomonadati</taxon>
        <taxon>Pseudomonadota</taxon>
        <taxon>Gammaproteobacteria</taxon>
        <taxon>Oceanospirillales</taxon>
        <taxon>Pleioneaceae</taxon>
        <taxon>Aliikangiella</taxon>
    </lineage>
</organism>
<name>A0ABV2BZZ3_9GAMM</name>
<evidence type="ECO:0000313" key="1">
    <source>
        <dbReference type="EMBL" id="MET1257510.1"/>
    </source>
</evidence>
<comment type="caution">
    <text evidence="1">The sequence shown here is derived from an EMBL/GenBank/DDBJ whole genome shotgun (WGS) entry which is preliminary data.</text>
</comment>